<dbReference type="GO" id="GO:0005886">
    <property type="term" value="C:plasma membrane"/>
    <property type="evidence" value="ECO:0007669"/>
    <property type="project" value="TreeGrafter"/>
</dbReference>
<evidence type="ECO:0000256" key="4">
    <source>
        <dbReference type="ARBA" id="ARBA00012448"/>
    </source>
</evidence>
<dbReference type="Pfam" id="PF00905">
    <property type="entry name" value="Transpeptidase"/>
    <property type="match status" value="1"/>
</dbReference>
<evidence type="ECO:0000259" key="8">
    <source>
        <dbReference type="Pfam" id="PF03717"/>
    </source>
</evidence>
<sequence>MQIKKRAFLFVTVFILLFLTAIARLAYIQLIATKNFEGRHINLIEESVNQRTQSYLLDYGRGRFVDRNNKKLTHEQYPVLILFPFLKQLNWPVDKIAAIIGIDKEIILNQLAEEKTPFALRNDGPIPLTEKQMEQINALQIPGVYVQYKHFTITDHVAQPLIGVIGEDPNEIVRLYKEKVTSGLLARNTEIGKTGLQKAFDPFVITEGPSKLLYHVDGRGGPLFGMNVKYVAPANPFYPITVQTSLNKDIQIAAEKIVDQHGITNGGLVLLDVETSDLIAMVSRPIDLKDPFGRGKNEMLSLQIPGSTFKIVVAAAAIEKNMIERGRIFDCSKNVRGDGLAPYDFGKLTFKDSFARSCNYTFATLAKEMAKIDENILHEYAEKLGLVSRVSWQGRVFHYDNFSHLPIEEEQVGRVWLDKMDKKDENYISQTAIGQQDVRVTPLALANMMATIARGGIKKQVRTAKKIMYKDGSTLVSFANDELDDNKIAPFTALKLKELLEHVVDYELGTGRTFRNLPYKVAGKSGTAQITTEITNKNHHWFAGYFPAEKPKYALVVVNLEKDKDKKAFHVFKDLLKYIHSYEQSHEH</sequence>
<keyword evidence="10" id="KW-1185">Reference proteome</keyword>
<dbReference type="Gene3D" id="3.90.1310.10">
    <property type="entry name" value="Penicillin-binding protein 2a (Domain 2)"/>
    <property type="match status" value="1"/>
</dbReference>
<accession>A0A263BWC0</accession>
<dbReference type="InterPro" id="IPR005311">
    <property type="entry name" value="PBP_dimer"/>
</dbReference>
<dbReference type="InterPro" id="IPR036138">
    <property type="entry name" value="PBP_dimer_sf"/>
</dbReference>
<feature type="domain" description="Penicillin-binding protein dimerisation" evidence="8">
    <location>
        <begin position="61"/>
        <end position="201"/>
    </location>
</feature>
<feature type="domain" description="Penicillin-binding protein transpeptidase" evidence="7">
    <location>
        <begin position="266"/>
        <end position="576"/>
    </location>
</feature>
<name>A0A263BWC0_9BACI</name>
<dbReference type="GO" id="GO:0071972">
    <property type="term" value="F:peptidoglycan L,D-transpeptidase activity"/>
    <property type="evidence" value="ECO:0007669"/>
    <property type="project" value="TreeGrafter"/>
</dbReference>
<comment type="pathway">
    <text evidence="2">Cell wall biogenesis; peptidoglycan biosynthesis.</text>
</comment>
<evidence type="ECO:0000256" key="1">
    <source>
        <dbReference type="ARBA" id="ARBA00004370"/>
    </source>
</evidence>
<dbReference type="EC" id="3.4.16.4" evidence="4"/>
<dbReference type="SUPFAM" id="SSF56601">
    <property type="entry name" value="beta-lactamase/transpeptidase-like"/>
    <property type="match status" value="1"/>
</dbReference>
<comment type="caution">
    <text evidence="9">The sequence shown here is derived from an EMBL/GenBank/DDBJ whole genome shotgun (WGS) entry which is preliminary data.</text>
</comment>
<dbReference type="GO" id="GO:0008658">
    <property type="term" value="F:penicillin binding"/>
    <property type="evidence" value="ECO:0007669"/>
    <property type="project" value="InterPro"/>
</dbReference>
<dbReference type="InterPro" id="IPR001460">
    <property type="entry name" value="PCN-bd_Tpept"/>
</dbReference>
<evidence type="ECO:0000256" key="6">
    <source>
        <dbReference type="ARBA" id="ARBA00034000"/>
    </source>
</evidence>
<dbReference type="PANTHER" id="PTHR30627:SF24">
    <property type="entry name" value="PENICILLIN-BINDING PROTEIN 4B"/>
    <property type="match status" value="1"/>
</dbReference>
<comment type="subcellular location">
    <subcellularLocation>
        <location evidence="1">Membrane</location>
    </subcellularLocation>
</comment>
<reference evidence="10" key="1">
    <citation type="submission" date="2017-08" db="EMBL/GenBank/DDBJ databases">
        <authorList>
            <person name="Huang Z."/>
        </authorList>
    </citation>
    <scope>NUCLEOTIDE SEQUENCE [LARGE SCALE GENOMIC DNA]</scope>
    <source>
        <strain evidence="10">SA5d-4</strain>
    </source>
</reference>
<dbReference type="Pfam" id="PF03717">
    <property type="entry name" value="PBP_dimer"/>
    <property type="match status" value="1"/>
</dbReference>
<evidence type="ECO:0000256" key="2">
    <source>
        <dbReference type="ARBA" id="ARBA00004752"/>
    </source>
</evidence>
<dbReference type="Gene3D" id="3.40.710.10">
    <property type="entry name" value="DD-peptidase/beta-lactamase superfamily"/>
    <property type="match status" value="1"/>
</dbReference>
<evidence type="ECO:0000313" key="9">
    <source>
        <dbReference type="EMBL" id="OZM58005.1"/>
    </source>
</evidence>
<dbReference type="InterPro" id="IPR012338">
    <property type="entry name" value="Beta-lactam/transpept-like"/>
</dbReference>
<organism evidence="9 10">
    <name type="scientific">Lottiidibacillus patelloidae</name>
    <dbReference type="NCBI Taxonomy" id="2670334"/>
    <lineage>
        <taxon>Bacteria</taxon>
        <taxon>Bacillati</taxon>
        <taxon>Bacillota</taxon>
        <taxon>Bacilli</taxon>
        <taxon>Bacillales</taxon>
        <taxon>Bacillaceae</taxon>
        <taxon>Lottiidibacillus</taxon>
    </lineage>
</organism>
<dbReference type="PANTHER" id="PTHR30627">
    <property type="entry name" value="PEPTIDOGLYCAN D,D-TRANSPEPTIDASE"/>
    <property type="match status" value="1"/>
</dbReference>
<evidence type="ECO:0000313" key="10">
    <source>
        <dbReference type="Proteomes" id="UP000217083"/>
    </source>
</evidence>
<comment type="similarity">
    <text evidence="3">Belongs to the transpeptidase family.</text>
</comment>
<dbReference type="InterPro" id="IPR050515">
    <property type="entry name" value="Beta-lactam/transpept"/>
</dbReference>
<comment type="catalytic activity">
    <reaction evidence="6">
        <text>Preferential cleavage: (Ac)2-L-Lys-D-Ala-|-D-Ala. Also transpeptidation of peptidyl-alanyl moieties that are N-acyl substituents of D-alanine.</text>
        <dbReference type="EC" id="3.4.16.4"/>
    </reaction>
</comment>
<keyword evidence="5" id="KW-0472">Membrane</keyword>
<evidence type="ECO:0000259" key="7">
    <source>
        <dbReference type="Pfam" id="PF00905"/>
    </source>
</evidence>
<dbReference type="Proteomes" id="UP000217083">
    <property type="component" value="Unassembled WGS sequence"/>
</dbReference>
<dbReference type="SUPFAM" id="SSF56519">
    <property type="entry name" value="Penicillin binding protein dimerisation domain"/>
    <property type="match status" value="1"/>
</dbReference>
<dbReference type="EMBL" id="NPIA01000002">
    <property type="protein sequence ID" value="OZM58005.1"/>
    <property type="molecule type" value="Genomic_DNA"/>
</dbReference>
<proteinExistence type="inferred from homology"/>
<evidence type="ECO:0000256" key="3">
    <source>
        <dbReference type="ARBA" id="ARBA00007171"/>
    </source>
</evidence>
<gene>
    <name evidence="9" type="ORF">CIB95_05395</name>
</gene>
<dbReference type="GO" id="GO:0071555">
    <property type="term" value="P:cell wall organization"/>
    <property type="evidence" value="ECO:0007669"/>
    <property type="project" value="TreeGrafter"/>
</dbReference>
<dbReference type="AlphaFoldDB" id="A0A263BWC0"/>
<protein>
    <recommendedName>
        <fullName evidence="4">serine-type D-Ala-D-Ala carboxypeptidase</fullName>
        <ecNumber evidence="4">3.4.16.4</ecNumber>
    </recommendedName>
</protein>
<reference evidence="9 10" key="2">
    <citation type="submission" date="2017-09" db="EMBL/GenBank/DDBJ databases">
        <title>Bacillus patelloidae sp. nov., isolated from the intestinal tract of a marine limpet.</title>
        <authorList>
            <person name="Liu R."/>
            <person name="Dong C."/>
            <person name="Shao Z."/>
        </authorList>
    </citation>
    <scope>NUCLEOTIDE SEQUENCE [LARGE SCALE GENOMIC DNA]</scope>
    <source>
        <strain evidence="9 10">SA5d-4</strain>
    </source>
</reference>
<evidence type="ECO:0000256" key="5">
    <source>
        <dbReference type="ARBA" id="ARBA00023136"/>
    </source>
</evidence>
<dbReference type="GO" id="GO:0009002">
    <property type="term" value="F:serine-type D-Ala-D-Ala carboxypeptidase activity"/>
    <property type="evidence" value="ECO:0007669"/>
    <property type="project" value="UniProtKB-EC"/>
</dbReference>